<dbReference type="SUPFAM" id="SSF160904">
    <property type="entry name" value="Jann2411-like"/>
    <property type="match status" value="1"/>
</dbReference>
<dbReference type="RefSeq" id="WP_119931378.1">
    <property type="nucleotide sequence ID" value="NZ_QZEY01000025.1"/>
</dbReference>
<evidence type="ECO:0000313" key="3">
    <source>
        <dbReference type="Proteomes" id="UP000265768"/>
    </source>
</evidence>
<accession>A0A3A4A6N9</accession>
<name>A0A3A4A6N9_9ACTN</name>
<dbReference type="PANTHER" id="PTHR35525:SF3">
    <property type="entry name" value="BLL6575 PROTEIN"/>
    <property type="match status" value="1"/>
</dbReference>
<dbReference type="OrthoDB" id="3531194at2"/>
<organism evidence="2 3">
    <name type="scientific">Bailinhaonella thermotolerans</name>
    <dbReference type="NCBI Taxonomy" id="1070861"/>
    <lineage>
        <taxon>Bacteria</taxon>
        <taxon>Bacillati</taxon>
        <taxon>Actinomycetota</taxon>
        <taxon>Actinomycetes</taxon>
        <taxon>Streptosporangiales</taxon>
        <taxon>Streptosporangiaceae</taxon>
        <taxon>Bailinhaonella</taxon>
    </lineage>
</organism>
<sequence>MTFGHDTARALAAVVDLINSAPADVAALTELVRRHTITDVPPLHEGDVTAMARRRSEFLAVFAAASREEAVEGLNAIMAQARITPRLTEHDDFPLHLHYHAPGATLAEHFAADGGVALATVLAAGEWERLRTCAAPGCANVFVDESRNRCRQYCDSRSCGNRLHVAAYRARRRSA</sequence>
<dbReference type="InterPro" id="IPR021005">
    <property type="entry name" value="Znf_CGNR"/>
</dbReference>
<dbReference type="InterPro" id="IPR023286">
    <property type="entry name" value="ABATE_dom_sf"/>
</dbReference>
<evidence type="ECO:0000313" key="2">
    <source>
        <dbReference type="EMBL" id="RJL21468.1"/>
    </source>
</evidence>
<dbReference type="Pfam" id="PF11706">
    <property type="entry name" value="zf-CGNR"/>
    <property type="match status" value="1"/>
</dbReference>
<dbReference type="Proteomes" id="UP000265768">
    <property type="component" value="Unassembled WGS sequence"/>
</dbReference>
<keyword evidence="3" id="KW-1185">Reference proteome</keyword>
<feature type="domain" description="Zinc finger CGNR" evidence="1">
    <location>
        <begin position="129"/>
        <end position="172"/>
    </location>
</feature>
<comment type="caution">
    <text evidence="2">The sequence shown here is derived from an EMBL/GenBank/DDBJ whole genome shotgun (WGS) entry which is preliminary data.</text>
</comment>
<dbReference type="EMBL" id="QZEY01000025">
    <property type="protein sequence ID" value="RJL21468.1"/>
    <property type="molecule type" value="Genomic_DNA"/>
</dbReference>
<evidence type="ECO:0000259" key="1">
    <source>
        <dbReference type="Pfam" id="PF11706"/>
    </source>
</evidence>
<dbReference type="Gene3D" id="1.10.3300.10">
    <property type="entry name" value="Jann2411-like domain"/>
    <property type="match status" value="1"/>
</dbReference>
<gene>
    <name evidence="2" type="ORF">D5H75_37550</name>
</gene>
<reference evidence="2 3" key="1">
    <citation type="submission" date="2018-09" db="EMBL/GenBank/DDBJ databases">
        <title>YIM 75507 draft genome.</title>
        <authorList>
            <person name="Tang S."/>
            <person name="Feng Y."/>
        </authorList>
    </citation>
    <scope>NUCLEOTIDE SEQUENCE [LARGE SCALE GENOMIC DNA]</scope>
    <source>
        <strain evidence="2 3">YIM 75507</strain>
    </source>
</reference>
<dbReference type="Pfam" id="PF07336">
    <property type="entry name" value="ABATE"/>
    <property type="match status" value="1"/>
</dbReference>
<dbReference type="PANTHER" id="PTHR35525">
    <property type="entry name" value="BLL6575 PROTEIN"/>
    <property type="match status" value="1"/>
</dbReference>
<protein>
    <submittedName>
        <fullName evidence="2">CGNR zinc finger domain-containing protein</fullName>
    </submittedName>
</protein>
<dbReference type="AlphaFoldDB" id="A0A3A4A6N9"/>
<dbReference type="InterPro" id="IPR010852">
    <property type="entry name" value="ABATE"/>
</dbReference>
<proteinExistence type="predicted"/>